<dbReference type="SUPFAM" id="SSF69593">
    <property type="entry name" value="Glycerol-3-phosphate (1)-acyltransferase"/>
    <property type="match status" value="1"/>
</dbReference>
<organism evidence="5 6">
    <name type="scientific">Aurantiacibacter atlanticus</name>
    <dbReference type="NCBI Taxonomy" id="1648404"/>
    <lineage>
        <taxon>Bacteria</taxon>
        <taxon>Pseudomonadati</taxon>
        <taxon>Pseudomonadota</taxon>
        <taxon>Alphaproteobacteria</taxon>
        <taxon>Sphingomonadales</taxon>
        <taxon>Erythrobacteraceae</taxon>
        <taxon>Aurantiacibacter</taxon>
    </lineage>
</organism>
<dbReference type="SMART" id="SM00563">
    <property type="entry name" value="PlsC"/>
    <property type="match status" value="1"/>
</dbReference>
<dbReference type="STRING" id="1648404.CP97_01020"/>
<evidence type="ECO:0000313" key="5">
    <source>
        <dbReference type="EMBL" id="AKQ40932.1"/>
    </source>
</evidence>
<sequence length="208" mass="23302">MHKNDNRKPTFLSRIVWRILSGLYSWKGWNFEGEVPPVPKYILIGAPHTSNWDFVVFAGVVRRKGIRPRFMGKHTLFKWPMTRFMYDMGGMPVDRSKAGGYVRNVIAEIDAADEIALVVAPEGSRKSDGRWRSGFYHIAMGAGIPLVPAWVNHDTMQGGFGDPIMPSGDFLADLAKLAAFYRTKRPDCARFDTLMAQAAGEVANPAKR</sequence>
<dbReference type="KEGG" id="ery:CP97_01020"/>
<evidence type="ECO:0000259" key="4">
    <source>
        <dbReference type="SMART" id="SM00563"/>
    </source>
</evidence>
<dbReference type="GO" id="GO:0003841">
    <property type="term" value="F:1-acylglycerol-3-phosphate O-acyltransferase activity"/>
    <property type="evidence" value="ECO:0007669"/>
    <property type="project" value="TreeGrafter"/>
</dbReference>
<accession>A0A0H4V8J3</accession>
<dbReference type="PANTHER" id="PTHR10434">
    <property type="entry name" value="1-ACYL-SN-GLYCEROL-3-PHOSPHATE ACYLTRANSFERASE"/>
    <property type="match status" value="1"/>
</dbReference>
<dbReference type="Proteomes" id="UP000059113">
    <property type="component" value="Chromosome"/>
</dbReference>
<protein>
    <recommendedName>
        <fullName evidence="4">Phospholipid/glycerol acyltransferase domain-containing protein</fullName>
    </recommendedName>
</protein>
<dbReference type="AlphaFoldDB" id="A0A0H4V8J3"/>
<dbReference type="GO" id="GO:0006654">
    <property type="term" value="P:phosphatidic acid biosynthetic process"/>
    <property type="evidence" value="ECO:0007669"/>
    <property type="project" value="TreeGrafter"/>
</dbReference>
<feature type="domain" description="Phospholipid/glycerol acyltransferase" evidence="4">
    <location>
        <begin position="42"/>
        <end position="154"/>
    </location>
</feature>
<keyword evidence="3" id="KW-0012">Acyltransferase</keyword>
<dbReference type="Pfam" id="PF01553">
    <property type="entry name" value="Acyltransferase"/>
    <property type="match status" value="1"/>
</dbReference>
<dbReference type="OrthoDB" id="9796839at2"/>
<evidence type="ECO:0000256" key="3">
    <source>
        <dbReference type="ARBA" id="ARBA00023315"/>
    </source>
</evidence>
<dbReference type="EMBL" id="CP011310">
    <property type="protein sequence ID" value="AKQ40932.1"/>
    <property type="molecule type" value="Genomic_DNA"/>
</dbReference>
<reference evidence="6" key="2">
    <citation type="submission" date="2015-04" db="EMBL/GenBank/DDBJ databases">
        <title>The complete genome sequence of Erythrobacter sp. s21-N3.</title>
        <authorList>
            <person name="Zhuang L."/>
            <person name="Liu Y."/>
            <person name="Shao Z."/>
        </authorList>
    </citation>
    <scope>NUCLEOTIDE SEQUENCE [LARGE SCALE GENOMIC DNA]</scope>
    <source>
        <strain evidence="6">s21-N3</strain>
    </source>
</reference>
<evidence type="ECO:0000256" key="1">
    <source>
        <dbReference type="ARBA" id="ARBA00005189"/>
    </source>
</evidence>
<dbReference type="PATRIC" id="fig|1648404.4.peg.219"/>
<dbReference type="RefSeq" id="WP_048884412.1">
    <property type="nucleotide sequence ID" value="NZ_CP011310.1"/>
</dbReference>
<evidence type="ECO:0000256" key="2">
    <source>
        <dbReference type="ARBA" id="ARBA00022679"/>
    </source>
</evidence>
<comment type="pathway">
    <text evidence="1">Lipid metabolism.</text>
</comment>
<evidence type="ECO:0000313" key="6">
    <source>
        <dbReference type="Proteomes" id="UP000059113"/>
    </source>
</evidence>
<keyword evidence="2" id="KW-0808">Transferase</keyword>
<dbReference type="PANTHER" id="PTHR10434:SF9">
    <property type="entry name" value="PHOSPHOLIPID_GLYCEROL ACYLTRANSFERASE DOMAIN-CONTAINING PROTEIN"/>
    <property type="match status" value="1"/>
</dbReference>
<name>A0A0H4V8J3_9SPHN</name>
<keyword evidence="6" id="KW-1185">Reference proteome</keyword>
<proteinExistence type="predicted"/>
<reference evidence="5 6" key="1">
    <citation type="journal article" date="2015" name="Int. J. Syst. Evol. Microbiol.">
        <title>Erythrobacter atlanticus sp. nov., a bacterium from ocean sediment able to degrade polycyclic aromatic hydrocarbons.</title>
        <authorList>
            <person name="Zhuang L."/>
            <person name="Liu Y."/>
            <person name="Wang L."/>
            <person name="Wang W."/>
            <person name="Shao Z."/>
        </authorList>
    </citation>
    <scope>NUCLEOTIDE SEQUENCE [LARGE SCALE GENOMIC DNA]</scope>
    <source>
        <strain evidence="6">s21-N3</strain>
    </source>
</reference>
<dbReference type="InterPro" id="IPR002123">
    <property type="entry name" value="Plipid/glycerol_acylTrfase"/>
</dbReference>
<gene>
    <name evidence="5" type="ORF">CP97_01020</name>
</gene>